<protein>
    <submittedName>
        <fullName evidence="3">Tripartite tricarboxylate transporter TctB family protein</fullName>
    </submittedName>
</protein>
<dbReference type="Pfam" id="PF07331">
    <property type="entry name" value="TctB"/>
    <property type="match status" value="1"/>
</dbReference>
<evidence type="ECO:0000259" key="2">
    <source>
        <dbReference type="Pfam" id="PF07331"/>
    </source>
</evidence>
<dbReference type="STRING" id="29563.SAMN02983006_00772"/>
<gene>
    <name evidence="3" type="ORF">SAMN02983006_00772</name>
</gene>
<dbReference type="EMBL" id="FOTI01000007">
    <property type="protein sequence ID" value="SFL30283.1"/>
    <property type="molecule type" value="Genomic_DNA"/>
</dbReference>
<dbReference type="Proteomes" id="UP000199006">
    <property type="component" value="Unassembled WGS sequence"/>
</dbReference>
<name>A0A1I4GLC9_9FIRM</name>
<feature type="transmembrane region" description="Helical" evidence="1">
    <location>
        <begin position="38"/>
        <end position="56"/>
    </location>
</feature>
<dbReference type="InterPro" id="IPR009936">
    <property type="entry name" value="DUF1468"/>
</dbReference>
<keyword evidence="1" id="KW-0472">Membrane</keyword>
<evidence type="ECO:0000313" key="4">
    <source>
        <dbReference type="Proteomes" id="UP000199006"/>
    </source>
</evidence>
<accession>A0A1I4GLC9</accession>
<sequence>MKKGNIIASIIVIITSLFFYFNTMNFKKLDNQIIGASFMPRFYTTLLVILSIILIIKNLSGSENKVENSKKYFRYSIITMLFILTYLIIIPVVGFYSSTILLVFTLLYFAKLKNKVLLVSIPIGTSIFIFLFFQLALNVIMPTGLIF</sequence>
<organism evidence="3 4">
    <name type="scientific">Halanaerobium salsuginis</name>
    <dbReference type="NCBI Taxonomy" id="29563"/>
    <lineage>
        <taxon>Bacteria</taxon>
        <taxon>Bacillati</taxon>
        <taxon>Bacillota</taxon>
        <taxon>Clostridia</taxon>
        <taxon>Halanaerobiales</taxon>
        <taxon>Halanaerobiaceae</taxon>
        <taxon>Halanaerobium</taxon>
    </lineage>
</organism>
<feature type="transmembrane region" description="Helical" evidence="1">
    <location>
        <begin position="76"/>
        <end position="109"/>
    </location>
</feature>
<keyword evidence="1" id="KW-1133">Transmembrane helix</keyword>
<feature type="transmembrane region" description="Helical" evidence="1">
    <location>
        <begin position="6"/>
        <end position="26"/>
    </location>
</feature>
<evidence type="ECO:0000313" key="3">
    <source>
        <dbReference type="EMBL" id="SFL30283.1"/>
    </source>
</evidence>
<dbReference type="RefSeq" id="WP_089859949.1">
    <property type="nucleotide sequence ID" value="NZ_FOTI01000007.1"/>
</dbReference>
<reference evidence="3 4" key="1">
    <citation type="submission" date="2016-10" db="EMBL/GenBank/DDBJ databases">
        <authorList>
            <person name="de Groot N.N."/>
        </authorList>
    </citation>
    <scope>NUCLEOTIDE SEQUENCE [LARGE SCALE GENOMIC DNA]</scope>
    <source>
        <strain evidence="3 4">ATCC 51327</strain>
    </source>
</reference>
<dbReference type="OrthoDB" id="2969509at2"/>
<dbReference type="AlphaFoldDB" id="A0A1I4GLC9"/>
<proteinExistence type="predicted"/>
<keyword evidence="4" id="KW-1185">Reference proteome</keyword>
<feature type="domain" description="DUF1468" evidence="2">
    <location>
        <begin position="7"/>
        <end position="142"/>
    </location>
</feature>
<evidence type="ECO:0000256" key="1">
    <source>
        <dbReference type="SAM" id="Phobius"/>
    </source>
</evidence>
<feature type="transmembrane region" description="Helical" evidence="1">
    <location>
        <begin position="116"/>
        <end position="137"/>
    </location>
</feature>
<keyword evidence="1" id="KW-0812">Transmembrane</keyword>